<dbReference type="AlphaFoldDB" id="A0AA39IID4"/>
<dbReference type="Proteomes" id="UP001175271">
    <property type="component" value="Unassembled WGS sequence"/>
</dbReference>
<evidence type="ECO:0008006" key="9">
    <source>
        <dbReference type="Google" id="ProtNLM"/>
    </source>
</evidence>
<feature type="signal peptide" evidence="6">
    <location>
        <begin position="1"/>
        <end position="18"/>
    </location>
</feature>
<dbReference type="Pfam" id="PF03488">
    <property type="entry name" value="Ins_beta"/>
    <property type="match status" value="1"/>
</dbReference>
<evidence type="ECO:0000256" key="6">
    <source>
        <dbReference type="SAM" id="SignalP"/>
    </source>
</evidence>
<reference evidence="7" key="1">
    <citation type="submission" date="2023-06" db="EMBL/GenBank/DDBJ databases">
        <title>Genomic analysis of the entomopathogenic nematode Steinernema hermaphroditum.</title>
        <authorList>
            <person name="Schwarz E.M."/>
            <person name="Heppert J.K."/>
            <person name="Baniya A."/>
            <person name="Schwartz H.T."/>
            <person name="Tan C.-H."/>
            <person name="Antoshechkin I."/>
            <person name="Sternberg P.W."/>
            <person name="Goodrich-Blair H."/>
            <person name="Dillman A.R."/>
        </authorList>
    </citation>
    <scope>NUCLEOTIDE SEQUENCE</scope>
    <source>
        <strain evidence="7">PS9179</strain>
        <tissue evidence="7">Whole animal</tissue>
    </source>
</reference>
<evidence type="ECO:0000256" key="4">
    <source>
        <dbReference type="ARBA" id="ARBA00022729"/>
    </source>
</evidence>
<name>A0AA39IID4_9BILA</name>
<accession>A0AA39IID4</accession>
<keyword evidence="5" id="KW-1015">Disulfide bond</keyword>
<evidence type="ECO:0000313" key="8">
    <source>
        <dbReference type="Proteomes" id="UP001175271"/>
    </source>
</evidence>
<dbReference type="SUPFAM" id="SSF56994">
    <property type="entry name" value="Insulin-like"/>
    <property type="match status" value="1"/>
</dbReference>
<sequence>MNLALLAVSIVFFAVSSATVPTSPENSFEVEKVFWSSFSSGSDSVRAVKPQRLCGERFFDAIQEVCGNCAIMGRNRGERQRFENVKKDCCRSGCSLRRINKLLCCESRLFV</sequence>
<comment type="similarity">
    <text evidence="2">Belongs to the insulin family.</text>
</comment>
<evidence type="ECO:0000313" key="7">
    <source>
        <dbReference type="EMBL" id="KAK0423854.1"/>
    </source>
</evidence>
<dbReference type="GO" id="GO:0005179">
    <property type="term" value="F:hormone activity"/>
    <property type="evidence" value="ECO:0007669"/>
    <property type="project" value="InterPro"/>
</dbReference>
<dbReference type="GO" id="GO:0005576">
    <property type="term" value="C:extracellular region"/>
    <property type="evidence" value="ECO:0007669"/>
    <property type="project" value="UniProtKB-SubCell"/>
</dbReference>
<gene>
    <name evidence="7" type="ORF">QR680_008369</name>
</gene>
<dbReference type="InterPro" id="IPR003235">
    <property type="entry name" value="Nem_insulin-like_b-type"/>
</dbReference>
<feature type="chain" id="PRO_5041230213" description="Insulin-like domain-containing protein" evidence="6">
    <location>
        <begin position="19"/>
        <end position="111"/>
    </location>
</feature>
<comment type="caution">
    <text evidence="7">The sequence shown here is derived from an EMBL/GenBank/DDBJ whole genome shotgun (WGS) entry which is preliminary data.</text>
</comment>
<protein>
    <recommendedName>
        <fullName evidence="9">Insulin-like domain-containing protein</fullName>
    </recommendedName>
</protein>
<dbReference type="Gene3D" id="1.10.100.10">
    <property type="entry name" value="Insulin-like"/>
    <property type="match status" value="1"/>
</dbReference>
<evidence type="ECO:0000256" key="1">
    <source>
        <dbReference type="ARBA" id="ARBA00004613"/>
    </source>
</evidence>
<evidence type="ECO:0000256" key="2">
    <source>
        <dbReference type="ARBA" id="ARBA00009034"/>
    </source>
</evidence>
<organism evidence="7 8">
    <name type="scientific">Steinernema hermaphroditum</name>
    <dbReference type="NCBI Taxonomy" id="289476"/>
    <lineage>
        <taxon>Eukaryota</taxon>
        <taxon>Metazoa</taxon>
        <taxon>Ecdysozoa</taxon>
        <taxon>Nematoda</taxon>
        <taxon>Chromadorea</taxon>
        <taxon>Rhabditida</taxon>
        <taxon>Tylenchina</taxon>
        <taxon>Panagrolaimomorpha</taxon>
        <taxon>Strongyloidoidea</taxon>
        <taxon>Steinernematidae</taxon>
        <taxon>Steinernema</taxon>
    </lineage>
</organism>
<keyword evidence="4 6" id="KW-0732">Signal</keyword>
<evidence type="ECO:0000256" key="3">
    <source>
        <dbReference type="ARBA" id="ARBA00022525"/>
    </source>
</evidence>
<dbReference type="EMBL" id="JAUCMV010000001">
    <property type="protein sequence ID" value="KAK0423854.1"/>
    <property type="molecule type" value="Genomic_DNA"/>
</dbReference>
<proteinExistence type="inferred from homology"/>
<evidence type="ECO:0000256" key="5">
    <source>
        <dbReference type="ARBA" id="ARBA00023157"/>
    </source>
</evidence>
<keyword evidence="8" id="KW-1185">Reference proteome</keyword>
<dbReference type="InterPro" id="IPR036438">
    <property type="entry name" value="Insulin-like_sf"/>
</dbReference>
<keyword evidence="3" id="KW-0964">Secreted</keyword>
<comment type="subcellular location">
    <subcellularLocation>
        <location evidence="1">Secreted</location>
    </subcellularLocation>
</comment>